<dbReference type="EMBL" id="BMLQ01000001">
    <property type="protein sequence ID" value="GGO41653.1"/>
    <property type="molecule type" value="Genomic_DNA"/>
</dbReference>
<reference evidence="3" key="1">
    <citation type="journal article" date="2019" name="Int. J. Syst. Evol. Microbiol.">
        <title>The Global Catalogue of Microorganisms (GCM) 10K type strain sequencing project: providing services to taxonomists for standard genome sequencing and annotation.</title>
        <authorList>
            <consortium name="The Broad Institute Genomics Platform"/>
            <consortium name="The Broad Institute Genome Sequencing Center for Infectious Disease"/>
            <person name="Wu L."/>
            <person name="Ma J."/>
        </authorList>
    </citation>
    <scope>NUCLEOTIDE SEQUENCE [LARGE SCALE GENOMIC DNA]</scope>
    <source>
        <strain evidence="3">CGMCC 1.7064</strain>
    </source>
</reference>
<accession>A0ABQ2LPM0</accession>
<comment type="caution">
    <text evidence="2">The sequence shown here is derived from an EMBL/GenBank/DDBJ whole genome shotgun (WGS) entry which is preliminary data.</text>
</comment>
<sequence>MVRQEAEPGGGAHLDQGHGLRQFGQERQQHRTAGGLVRLGGPRQDRLPDGAPALHQGGAERSVRPGGAVEPGRSEHEVGLALRAGQSCHQVEHLRVLGDVPGPVLIDRGAAVRLDPGETTVDL</sequence>
<evidence type="ECO:0000256" key="1">
    <source>
        <dbReference type="SAM" id="MobiDB-lite"/>
    </source>
</evidence>
<dbReference type="Proteomes" id="UP000642509">
    <property type="component" value="Unassembled WGS sequence"/>
</dbReference>
<gene>
    <name evidence="2" type="ORF">GCM10010977_05960</name>
</gene>
<evidence type="ECO:0000313" key="2">
    <source>
        <dbReference type="EMBL" id="GGO41653.1"/>
    </source>
</evidence>
<name>A0ABQ2LPM0_9MICC</name>
<evidence type="ECO:0000313" key="3">
    <source>
        <dbReference type="Proteomes" id="UP000642509"/>
    </source>
</evidence>
<protein>
    <submittedName>
        <fullName evidence="2">Uncharacterized protein</fullName>
    </submittedName>
</protein>
<organism evidence="2 3">
    <name type="scientific">Citricoccus zhacaiensis</name>
    <dbReference type="NCBI Taxonomy" id="489142"/>
    <lineage>
        <taxon>Bacteria</taxon>
        <taxon>Bacillati</taxon>
        <taxon>Actinomycetota</taxon>
        <taxon>Actinomycetes</taxon>
        <taxon>Micrococcales</taxon>
        <taxon>Micrococcaceae</taxon>
        <taxon>Citricoccus</taxon>
    </lineage>
</organism>
<proteinExistence type="predicted"/>
<keyword evidence="3" id="KW-1185">Reference proteome</keyword>
<feature type="region of interest" description="Disordered" evidence="1">
    <location>
        <begin position="1"/>
        <end position="74"/>
    </location>
</feature>